<dbReference type="PANTHER" id="PTHR46115">
    <property type="entry name" value="THIOREDOXIN-LIKE PROTEIN 1"/>
    <property type="match status" value="1"/>
</dbReference>
<dbReference type="InterPro" id="IPR013766">
    <property type="entry name" value="Thioredoxin_domain"/>
</dbReference>
<dbReference type="InterPro" id="IPR017937">
    <property type="entry name" value="Thioredoxin_CS"/>
</dbReference>
<protein>
    <recommendedName>
        <fullName evidence="3">Thioredoxin domain-containing protein</fullName>
    </recommendedName>
</protein>
<name>A0A0B7KSQ2_BIOOC</name>
<evidence type="ECO:0000259" key="3">
    <source>
        <dbReference type="PROSITE" id="PS51352"/>
    </source>
</evidence>
<keyword evidence="2" id="KW-1015">Disulfide bond</keyword>
<accession>A0A0B7KSQ2</accession>
<dbReference type="Gene3D" id="3.40.30.10">
    <property type="entry name" value="Glutaredoxin"/>
    <property type="match status" value="1"/>
</dbReference>
<dbReference type="SUPFAM" id="SSF52833">
    <property type="entry name" value="Thioredoxin-like"/>
    <property type="match status" value="1"/>
</dbReference>
<reference evidence="4" key="1">
    <citation type="submission" date="2015-01" db="EMBL/GenBank/DDBJ databases">
        <authorList>
            <person name="Durling Mikael"/>
        </authorList>
    </citation>
    <scope>NUCLEOTIDE SEQUENCE</scope>
</reference>
<proteinExistence type="inferred from homology"/>
<dbReference type="PROSITE" id="PS00194">
    <property type="entry name" value="THIOREDOXIN_1"/>
    <property type="match status" value="1"/>
</dbReference>
<dbReference type="PRINTS" id="PR00421">
    <property type="entry name" value="THIOREDOXIN"/>
</dbReference>
<dbReference type="EMBL" id="CDPU01000270">
    <property type="protein sequence ID" value="CEO58055.1"/>
    <property type="molecule type" value="Genomic_DNA"/>
</dbReference>
<dbReference type="CDD" id="cd02947">
    <property type="entry name" value="TRX_family"/>
    <property type="match status" value="1"/>
</dbReference>
<dbReference type="PROSITE" id="PS51352">
    <property type="entry name" value="THIOREDOXIN_2"/>
    <property type="match status" value="1"/>
</dbReference>
<evidence type="ECO:0000256" key="1">
    <source>
        <dbReference type="ARBA" id="ARBA00008987"/>
    </source>
</evidence>
<gene>
    <name evidence="4" type="ORF">BN869_000014113_1</name>
</gene>
<evidence type="ECO:0000256" key="2">
    <source>
        <dbReference type="ARBA" id="ARBA00023157"/>
    </source>
</evidence>
<organism evidence="4">
    <name type="scientific">Bionectria ochroleuca</name>
    <name type="common">Gliocladium roseum</name>
    <dbReference type="NCBI Taxonomy" id="29856"/>
    <lineage>
        <taxon>Eukaryota</taxon>
        <taxon>Fungi</taxon>
        <taxon>Dikarya</taxon>
        <taxon>Ascomycota</taxon>
        <taxon>Pezizomycotina</taxon>
        <taxon>Sordariomycetes</taxon>
        <taxon>Hypocreomycetidae</taxon>
        <taxon>Hypocreales</taxon>
        <taxon>Bionectriaceae</taxon>
        <taxon>Clonostachys</taxon>
    </lineage>
</organism>
<dbReference type="Pfam" id="PF00085">
    <property type="entry name" value="Thioredoxin"/>
    <property type="match status" value="1"/>
</dbReference>
<evidence type="ECO:0000313" key="4">
    <source>
        <dbReference type="EMBL" id="CEO58055.1"/>
    </source>
</evidence>
<comment type="similarity">
    <text evidence="1">Belongs to the thioredoxin family.</text>
</comment>
<feature type="domain" description="Thioredoxin" evidence="3">
    <location>
        <begin position="1"/>
        <end position="110"/>
    </location>
</feature>
<dbReference type="AlphaFoldDB" id="A0A0B7KSQ2"/>
<sequence>MSNDPISIGSIEQFNSLLKSSKVVIADCEADWCATCKVIAPFYEQLAKSLSRPNAVTFVKINGDEHDELLEEYGVTGFPTFLVFKNGKLEDTVRGVHPDHLSAIVNKVIQEAGSEGTEIP</sequence>
<dbReference type="InterPro" id="IPR036249">
    <property type="entry name" value="Thioredoxin-like_sf"/>
</dbReference>